<protein>
    <submittedName>
        <fullName evidence="3">PSD3</fullName>
    </submittedName>
</protein>
<dbReference type="InterPro" id="IPR011429">
    <property type="entry name" value="Cyt_c_Planctomycete-type"/>
</dbReference>
<dbReference type="AlphaFoldDB" id="A0A060C678"/>
<feature type="domain" description="DUF1587" evidence="1">
    <location>
        <begin position="120"/>
        <end position="172"/>
    </location>
</feature>
<dbReference type="Pfam" id="PF07635">
    <property type="entry name" value="PSCyt1"/>
    <property type="match status" value="1"/>
</dbReference>
<evidence type="ECO:0000313" key="3">
    <source>
        <dbReference type="EMBL" id="AIA90407.1"/>
    </source>
</evidence>
<dbReference type="InterPro" id="IPR013036">
    <property type="entry name" value="DUF1587"/>
</dbReference>
<feature type="non-terminal residue" evidence="3">
    <location>
        <position position="172"/>
    </location>
</feature>
<evidence type="ECO:0000259" key="2">
    <source>
        <dbReference type="Pfam" id="PF07635"/>
    </source>
</evidence>
<feature type="domain" description="Cytochrome C Planctomycete-type" evidence="2">
    <location>
        <begin position="35"/>
        <end position="82"/>
    </location>
</feature>
<dbReference type="InterPro" id="IPR036909">
    <property type="entry name" value="Cyt_c-like_dom_sf"/>
</dbReference>
<dbReference type="EMBL" id="KF123106">
    <property type="protein sequence ID" value="AIA90407.1"/>
    <property type="molecule type" value="Genomic_DNA"/>
</dbReference>
<dbReference type="Pfam" id="PF07626">
    <property type="entry name" value="PSD3"/>
    <property type="match status" value="1"/>
</dbReference>
<sequence length="172" mass="19309">GVLLASEPVAAVPPAEPSEDPYFKKAIAPFFQKYCSDCHGPDYAEADLNLAKYDSIASLKNDRKKWNQILGIVRIGAMPPVDHDRQPSLELRRKVTDWIDRTINYVDCGKVHDPGHVTIRRLNRVEYDNTIRDLVGVDFKPAADFPSDDVGNGFDNQGDVLTLPPLLMEKYL</sequence>
<feature type="non-terminal residue" evidence="3">
    <location>
        <position position="1"/>
    </location>
</feature>
<reference evidence="3" key="1">
    <citation type="journal article" date="2013" name="Environ. Microbiol.">
        <title>Seasonally variable intestinal metagenomes of the red palm weevil (Rhynchophorus ferrugineus).</title>
        <authorList>
            <person name="Jia S."/>
            <person name="Zhang X."/>
            <person name="Zhang G."/>
            <person name="Yin A."/>
            <person name="Zhang S."/>
            <person name="Li F."/>
            <person name="Wang L."/>
            <person name="Zhao D."/>
            <person name="Yun Q."/>
            <person name="Tala"/>
            <person name="Wang J."/>
            <person name="Sun G."/>
            <person name="Baabdullah M."/>
            <person name="Yu X."/>
            <person name="Hu S."/>
            <person name="Al-Mssallem I.S."/>
            <person name="Yu J."/>
        </authorList>
    </citation>
    <scope>NUCLEOTIDE SEQUENCE</scope>
</reference>
<dbReference type="GO" id="GO:0009055">
    <property type="term" value="F:electron transfer activity"/>
    <property type="evidence" value="ECO:0007669"/>
    <property type="project" value="InterPro"/>
</dbReference>
<dbReference type="GO" id="GO:0020037">
    <property type="term" value="F:heme binding"/>
    <property type="evidence" value="ECO:0007669"/>
    <property type="project" value="InterPro"/>
</dbReference>
<evidence type="ECO:0000259" key="1">
    <source>
        <dbReference type="Pfam" id="PF07626"/>
    </source>
</evidence>
<proteinExistence type="predicted"/>
<name>A0A060C678_9BACT</name>
<dbReference type="SUPFAM" id="SSF46626">
    <property type="entry name" value="Cytochrome c"/>
    <property type="match status" value="1"/>
</dbReference>
<accession>A0A060C678</accession>
<organism evidence="3">
    <name type="scientific">uncultured Haliangium sp</name>
    <dbReference type="NCBI Taxonomy" id="373538"/>
    <lineage>
        <taxon>Bacteria</taxon>
        <taxon>Pseudomonadati</taxon>
        <taxon>Myxococcota</taxon>
        <taxon>Polyangia</taxon>
        <taxon>Haliangiales</taxon>
        <taxon>Kofleriaceae</taxon>
        <taxon>Haliangium</taxon>
        <taxon>environmental samples</taxon>
    </lineage>
</organism>